<evidence type="ECO:0000313" key="10">
    <source>
        <dbReference type="Proteomes" id="UP001597277"/>
    </source>
</evidence>
<evidence type="ECO:0000313" key="9">
    <source>
        <dbReference type="EMBL" id="MFD1718536.1"/>
    </source>
</evidence>
<name>A0ABW4L4L3_9MICO</name>
<dbReference type="Gene3D" id="3.10.430.100">
    <property type="entry name" value="Ribosomal protein L9, C-terminal domain"/>
    <property type="match status" value="1"/>
</dbReference>
<feature type="domain" description="Ribosomal protein L9" evidence="8">
    <location>
        <begin position="14"/>
        <end position="41"/>
    </location>
</feature>
<dbReference type="PROSITE" id="PS00651">
    <property type="entry name" value="RIBOSOMAL_L9"/>
    <property type="match status" value="1"/>
</dbReference>
<dbReference type="Gene3D" id="3.40.5.10">
    <property type="entry name" value="Ribosomal protein L9, N-terminal domain"/>
    <property type="match status" value="1"/>
</dbReference>
<evidence type="ECO:0000256" key="4">
    <source>
        <dbReference type="ARBA" id="ARBA00022980"/>
    </source>
</evidence>
<dbReference type="InterPro" id="IPR036791">
    <property type="entry name" value="Ribosomal_bL9_C_sf"/>
</dbReference>
<dbReference type="Pfam" id="PF01281">
    <property type="entry name" value="Ribosomal_L9_N"/>
    <property type="match status" value="1"/>
</dbReference>
<dbReference type="SUPFAM" id="SSF55653">
    <property type="entry name" value="Ribosomal protein L9 C-domain"/>
    <property type="match status" value="1"/>
</dbReference>
<evidence type="ECO:0000256" key="3">
    <source>
        <dbReference type="ARBA" id="ARBA00022884"/>
    </source>
</evidence>
<accession>A0ABW4L4L3</accession>
<reference evidence="10" key="1">
    <citation type="journal article" date="2019" name="Int. J. Syst. Evol. Microbiol.">
        <title>The Global Catalogue of Microorganisms (GCM) 10K type strain sequencing project: providing services to taxonomists for standard genome sequencing and annotation.</title>
        <authorList>
            <consortium name="The Broad Institute Genomics Platform"/>
            <consortium name="The Broad Institute Genome Sequencing Center for Infectious Disease"/>
            <person name="Wu L."/>
            <person name="Ma J."/>
        </authorList>
    </citation>
    <scope>NUCLEOTIDE SEQUENCE [LARGE SCALE GENOMIC DNA]</scope>
    <source>
        <strain evidence="10">JCM 17130</strain>
    </source>
</reference>
<dbReference type="InterPro" id="IPR020594">
    <property type="entry name" value="Ribosomal_bL9_bac/chp"/>
</dbReference>
<dbReference type="EMBL" id="JBHUEE010000006">
    <property type="protein sequence ID" value="MFD1718536.1"/>
    <property type="molecule type" value="Genomic_DNA"/>
</dbReference>
<dbReference type="NCBIfam" id="TIGR00158">
    <property type="entry name" value="L9"/>
    <property type="match status" value="1"/>
</dbReference>
<evidence type="ECO:0000259" key="8">
    <source>
        <dbReference type="PROSITE" id="PS00651"/>
    </source>
</evidence>
<comment type="similarity">
    <text evidence="1 7">Belongs to the bacterial ribosomal protein bL9 family.</text>
</comment>
<dbReference type="PANTHER" id="PTHR21368">
    <property type="entry name" value="50S RIBOSOMAL PROTEIN L9"/>
    <property type="match status" value="1"/>
</dbReference>
<keyword evidence="5 7" id="KW-0687">Ribonucleoprotein</keyword>
<dbReference type="InterPro" id="IPR020070">
    <property type="entry name" value="Ribosomal_bL9_N"/>
</dbReference>
<keyword evidence="10" id="KW-1185">Reference proteome</keyword>
<proteinExistence type="inferred from homology"/>
<dbReference type="InterPro" id="IPR000244">
    <property type="entry name" value="Ribosomal_bL9"/>
</dbReference>
<evidence type="ECO:0000256" key="6">
    <source>
        <dbReference type="ARBA" id="ARBA00035292"/>
    </source>
</evidence>
<evidence type="ECO:0000256" key="7">
    <source>
        <dbReference type="HAMAP-Rule" id="MF_00503"/>
    </source>
</evidence>
<dbReference type="InterPro" id="IPR020069">
    <property type="entry name" value="Ribosomal_bL9_C"/>
</dbReference>
<dbReference type="SUPFAM" id="SSF55658">
    <property type="entry name" value="L9 N-domain-like"/>
    <property type="match status" value="1"/>
</dbReference>
<keyword evidence="4 7" id="KW-0689">Ribosomal protein</keyword>
<comment type="caution">
    <text evidence="9">The sequence shown here is derived from an EMBL/GenBank/DDBJ whole genome shotgun (WGS) entry which is preliminary data.</text>
</comment>
<dbReference type="GO" id="GO:0005840">
    <property type="term" value="C:ribosome"/>
    <property type="evidence" value="ECO:0007669"/>
    <property type="project" value="UniProtKB-KW"/>
</dbReference>
<dbReference type="InterPro" id="IPR009027">
    <property type="entry name" value="Ribosomal_bL9/RNase_H1_N"/>
</dbReference>
<keyword evidence="3 7" id="KW-0694">RNA-binding</keyword>
<gene>
    <name evidence="7 9" type="primary">rplI</name>
    <name evidence="9" type="ORF">ACFSE6_11870</name>
</gene>
<comment type="function">
    <text evidence="7">Binds to the 23S rRNA.</text>
</comment>
<dbReference type="InterPro" id="IPR036935">
    <property type="entry name" value="Ribosomal_bL9_N_sf"/>
</dbReference>
<keyword evidence="2 7" id="KW-0699">rRNA-binding</keyword>
<dbReference type="RefSeq" id="WP_388007028.1">
    <property type="nucleotide sequence ID" value="NZ_JBHUEE010000006.1"/>
</dbReference>
<dbReference type="HAMAP" id="MF_00503">
    <property type="entry name" value="Ribosomal_bL9"/>
    <property type="match status" value="1"/>
</dbReference>
<dbReference type="Pfam" id="PF03948">
    <property type="entry name" value="Ribosomal_L9_C"/>
    <property type="match status" value="1"/>
</dbReference>
<evidence type="ECO:0000256" key="1">
    <source>
        <dbReference type="ARBA" id="ARBA00010605"/>
    </source>
</evidence>
<dbReference type="Proteomes" id="UP001597277">
    <property type="component" value="Unassembled WGS sequence"/>
</dbReference>
<evidence type="ECO:0000256" key="5">
    <source>
        <dbReference type="ARBA" id="ARBA00023274"/>
    </source>
</evidence>
<protein>
    <recommendedName>
        <fullName evidence="6 7">Large ribosomal subunit protein bL9</fullName>
    </recommendedName>
</protein>
<evidence type="ECO:0000256" key="2">
    <source>
        <dbReference type="ARBA" id="ARBA00022730"/>
    </source>
</evidence>
<sequence>MAKLILTQEVSGLGAAGDVVEVKDGYARNYLVPRGLATKWTKGGQKQVDEIQAARRSREIATLEEAQHVRDRLQAAPVTVSERAGESGRLFGAVTAKEIAEAVKAGGGPAIDRRRIEVPDPIKSVGEHRAYVRLHADVRATVDIHVVPAKA</sequence>
<organism evidence="9 10">
    <name type="scientific">Georgenia deserti</name>
    <dbReference type="NCBI Taxonomy" id="2093781"/>
    <lineage>
        <taxon>Bacteria</taxon>
        <taxon>Bacillati</taxon>
        <taxon>Actinomycetota</taxon>
        <taxon>Actinomycetes</taxon>
        <taxon>Micrococcales</taxon>
        <taxon>Bogoriellaceae</taxon>
        <taxon>Georgenia</taxon>
    </lineage>
</organism>